<evidence type="ECO:0000313" key="2">
    <source>
        <dbReference type="EMBL" id="MFD1514256.1"/>
    </source>
</evidence>
<gene>
    <name evidence="2" type="ORF">ACFSBT_13320</name>
</gene>
<keyword evidence="1" id="KW-0812">Transmembrane</keyword>
<accession>A0ABD6AWU0</accession>
<comment type="caution">
    <text evidence="2">The sequence shown here is derived from an EMBL/GenBank/DDBJ whole genome shotgun (WGS) entry which is preliminary data.</text>
</comment>
<dbReference type="EMBL" id="JBHUDC010000007">
    <property type="protein sequence ID" value="MFD1514256.1"/>
    <property type="molecule type" value="Genomic_DNA"/>
</dbReference>
<dbReference type="Proteomes" id="UP001597187">
    <property type="component" value="Unassembled WGS sequence"/>
</dbReference>
<feature type="transmembrane region" description="Helical" evidence="1">
    <location>
        <begin position="45"/>
        <end position="66"/>
    </location>
</feature>
<name>A0ABD6AWU0_9EURY</name>
<reference evidence="2 3" key="1">
    <citation type="journal article" date="2019" name="Int. J. Syst. Evol. Microbiol.">
        <title>The Global Catalogue of Microorganisms (GCM) 10K type strain sequencing project: providing services to taxonomists for standard genome sequencing and annotation.</title>
        <authorList>
            <consortium name="The Broad Institute Genomics Platform"/>
            <consortium name="The Broad Institute Genome Sequencing Center for Infectious Disease"/>
            <person name="Wu L."/>
            <person name="Ma J."/>
        </authorList>
    </citation>
    <scope>NUCLEOTIDE SEQUENCE [LARGE SCALE GENOMIC DNA]</scope>
    <source>
        <strain evidence="2 3">CGMCC 1.12563</strain>
    </source>
</reference>
<evidence type="ECO:0000256" key="1">
    <source>
        <dbReference type="SAM" id="Phobius"/>
    </source>
</evidence>
<feature type="transmembrane region" description="Helical" evidence="1">
    <location>
        <begin position="12"/>
        <end position="33"/>
    </location>
</feature>
<organism evidence="2 3">
    <name type="scientific">Halomarina rubra</name>
    <dbReference type="NCBI Taxonomy" id="2071873"/>
    <lineage>
        <taxon>Archaea</taxon>
        <taxon>Methanobacteriati</taxon>
        <taxon>Methanobacteriota</taxon>
        <taxon>Stenosarchaea group</taxon>
        <taxon>Halobacteria</taxon>
        <taxon>Halobacteriales</taxon>
        <taxon>Natronomonadaceae</taxon>
        <taxon>Halomarina</taxon>
    </lineage>
</organism>
<feature type="transmembrane region" description="Helical" evidence="1">
    <location>
        <begin position="109"/>
        <end position="126"/>
    </location>
</feature>
<evidence type="ECO:0000313" key="3">
    <source>
        <dbReference type="Proteomes" id="UP001597187"/>
    </source>
</evidence>
<proteinExistence type="predicted"/>
<protein>
    <submittedName>
        <fullName evidence="2">Uncharacterized protein</fullName>
    </submittedName>
</protein>
<keyword evidence="1" id="KW-1133">Transmembrane helix</keyword>
<dbReference type="RefSeq" id="WP_250874230.1">
    <property type="nucleotide sequence ID" value="NZ_JALXFV010000007.1"/>
</dbReference>
<dbReference type="AlphaFoldDB" id="A0ABD6AWU0"/>
<feature type="transmembrane region" description="Helical" evidence="1">
    <location>
        <begin position="78"/>
        <end position="103"/>
    </location>
</feature>
<keyword evidence="3" id="KW-1185">Reference proteome</keyword>
<keyword evidence="1" id="KW-0472">Membrane</keyword>
<sequence length="137" mass="13944">MSTTDDGLFERAVLPTVDLLLAAFGLAVLAYPLVTVTDAALGGPLSASGVRTVVAVVAVGGAYPFVAGDWALGRLSEFVFVLTATALGVSACLFVVAVVFGTTVSTSDATARAIVVGLTYLVAALVEERRHRTGDGQ</sequence>